<keyword evidence="4" id="KW-1185">Reference proteome</keyword>
<feature type="region of interest" description="Disordered" evidence="1">
    <location>
        <begin position="85"/>
        <end position="108"/>
    </location>
</feature>
<dbReference type="STRING" id="2094558.A0A314UC04"/>
<evidence type="ECO:0000313" key="4">
    <source>
        <dbReference type="Proteomes" id="UP000250321"/>
    </source>
</evidence>
<dbReference type="Proteomes" id="UP000250321">
    <property type="component" value="Unassembled WGS sequence"/>
</dbReference>
<dbReference type="GO" id="GO:0003682">
    <property type="term" value="F:chromatin binding"/>
    <property type="evidence" value="ECO:0007669"/>
    <property type="project" value="InterPro"/>
</dbReference>
<dbReference type="EMBL" id="PJQY01003749">
    <property type="protein sequence ID" value="PQM34860.1"/>
    <property type="molecule type" value="Genomic_DNA"/>
</dbReference>
<accession>A0A314UC04</accession>
<dbReference type="Pfam" id="PF16719">
    <property type="entry name" value="SAWADEE"/>
    <property type="match status" value="1"/>
</dbReference>
<evidence type="ECO:0000259" key="2">
    <source>
        <dbReference type="Pfam" id="PF16719"/>
    </source>
</evidence>
<gene>
    <name evidence="3" type="ORF">Pyn_16722</name>
</gene>
<dbReference type="OrthoDB" id="1885884at2759"/>
<dbReference type="Gene3D" id="2.40.50.40">
    <property type="match status" value="1"/>
</dbReference>
<proteinExistence type="predicted"/>
<evidence type="ECO:0000313" key="3">
    <source>
        <dbReference type="EMBL" id="PQM34860.1"/>
    </source>
</evidence>
<keyword evidence="3" id="KW-0238">DNA-binding</keyword>
<sequence length="301" mass="34966">MERLRPRHREVHIGFTKAEIQKMERLLRELGEQVLERQFCQNIAKCFNRSAGRAGKPIVKWTEVQSWLQNRAQELPNISKNISEQQGIHPSNKALGSSEIPKEEKTGNISELEFEARSSKDGAWYDVESFLAHRSLSLGETEVRVRFVGFGAEEDEWVNVKRAVRERSVPLEHSECQNLKVGDLVLCFQERRDQAIYYDAHIIEIQRKMHDIRGCRCLFSIRYNHDNIEERVRLRRLCRRTNTLDSMHCRNGFSQKPAQFCQFFVLELCEGMNRHELMSTLQGNSLVLSTGELMCISLVGS</sequence>
<keyword evidence="3" id="KW-0371">Homeobox</keyword>
<dbReference type="PANTHER" id="PTHR33827">
    <property type="entry name" value="PROTEIN SAWADEE HOMEODOMAIN HOMOLOG 2"/>
    <property type="match status" value="1"/>
</dbReference>
<dbReference type="PANTHER" id="PTHR33827:SF3">
    <property type="entry name" value="OS09G0346900 PROTEIN"/>
    <property type="match status" value="1"/>
</dbReference>
<reference evidence="3 4" key="1">
    <citation type="submission" date="2018-02" db="EMBL/GenBank/DDBJ databases">
        <title>Draft genome of wild Prunus yedoensis var. nudiflora.</title>
        <authorList>
            <person name="Baek S."/>
            <person name="Kim J.-H."/>
            <person name="Choi K."/>
            <person name="Kim G.-B."/>
            <person name="Cho A."/>
            <person name="Jang H."/>
            <person name="Shin C.-H."/>
            <person name="Yu H.-J."/>
            <person name="Mun J.-H."/>
        </authorList>
    </citation>
    <scope>NUCLEOTIDE SEQUENCE [LARGE SCALE GENOMIC DNA]</scope>
    <source>
        <strain evidence="4">cv. Jeju island</strain>
        <tissue evidence="3">Leaf</tissue>
    </source>
</reference>
<evidence type="ECO:0000256" key="1">
    <source>
        <dbReference type="SAM" id="MobiDB-lite"/>
    </source>
</evidence>
<organism evidence="3 4">
    <name type="scientific">Prunus yedoensis var. nudiflora</name>
    <dbReference type="NCBI Taxonomy" id="2094558"/>
    <lineage>
        <taxon>Eukaryota</taxon>
        <taxon>Viridiplantae</taxon>
        <taxon>Streptophyta</taxon>
        <taxon>Embryophyta</taxon>
        <taxon>Tracheophyta</taxon>
        <taxon>Spermatophyta</taxon>
        <taxon>Magnoliopsida</taxon>
        <taxon>eudicotyledons</taxon>
        <taxon>Gunneridae</taxon>
        <taxon>Pentapetalae</taxon>
        <taxon>rosids</taxon>
        <taxon>fabids</taxon>
        <taxon>Rosales</taxon>
        <taxon>Rosaceae</taxon>
        <taxon>Amygdaloideae</taxon>
        <taxon>Amygdaleae</taxon>
        <taxon>Prunus</taxon>
    </lineage>
</organism>
<comment type="caution">
    <text evidence="3">The sequence shown here is derived from an EMBL/GenBank/DDBJ whole genome shotgun (WGS) entry which is preliminary data.</text>
</comment>
<dbReference type="GO" id="GO:0003677">
    <property type="term" value="F:DNA binding"/>
    <property type="evidence" value="ECO:0007669"/>
    <property type="project" value="UniProtKB-KW"/>
</dbReference>
<dbReference type="Gene3D" id="2.30.30.140">
    <property type="match status" value="1"/>
</dbReference>
<dbReference type="CDD" id="cd00024">
    <property type="entry name" value="CD_CSD"/>
    <property type="match status" value="1"/>
</dbReference>
<dbReference type="InterPro" id="IPR039276">
    <property type="entry name" value="SHH1/2"/>
</dbReference>
<dbReference type="InterPro" id="IPR032001">
    <property type="entry name" value="SAWADEE_dom"/>
</dbReference>
<feature type="domain" description="SAWADEE" evidence="2">
    <location>
        <begin position="111"/>
        <end position="238"/>
    </location>
</feature>
<dbReference type="AlphaFoldDB" id="A0A314UC04"/>
<protein>
    <submittedName>
        <fullName evidence="3">Protein SAWADEE HOMEODOMAIN HOMOLOG 1-like</fullName>
    </submittedName>
</protein>
<name>A0A314UC04_PRUYE</name>